<dbReference type="Proteomes" id="UP001159179">
    <property type="component" value="Unassembled WGS sequence"/>
</dbReference>
<feature type="transmembrane region" description="Helical" evidence="1">
    <location>
        <begin position="6"/>
        <end position="30"/>
    </location>
</feature>
<reference evidence="2" key="1">
    <citation type="submission" date="2023-03" db="EMBL/GenBank/DDBJ databases">
        <title>Bacterial isolates from washroom surfaces on a university campus.</title>
        <authorList>
            <person name="Holman D.B."/>
            <person name="Gzyl K.E."/>
            <person name="Taheri A.E."/>
        </authorList>
    </citation>
    <scope>NUCLEOTIDE SEQUENCE</scope>
    <source>
        <strain evidence="2">RD03</strain>
    </source>
</reference>
<gene>
    <name evidence="2" type="ORF">P5X88_07020</name>
</gene>
<dbReference type="EMBL" id="JAROYP010000003">
    <property type="protein sequence ID" value="MDH5160684.1"/>
    <property type="molecule type" value="Genomic_DNA"/>
</dbReference>
<feature type="transmembrane region" description="Helical" evidence="1">
    <location>
        <begin position="134"/>
        <end position="150"/>
    </location>
</feature>
<accession>A0AAW6SVS0</accession>
<evidence type="ECO:0000313" key="3">
    <source>
        <dbReference type="Proteomes" id="UP001159179"/>
    </source>
</evidence>
<feature type="transmembrane region" description="Helical" evidence="1">
    <location>
        <begin position="77"/>
        <end position="98"/>
    </location>
</feature>
<dbReference type="AlphaFoldDB" id="A0AAW6SVS0"/>
<proteinExistence type="predicted"/>
<name>A0AAW6SVS0_9BACI</name>
<evidence type="ECO:0000256" key="1">
    <source>
        <dbReference type="SAM" id="Phobius"/>
    </source>
</evidence>
<sequence length="151" mass="17428">MLNVYSILVFIHIFSAILGMGPGFILTRIVKLANSMTEIRHAYRIRRDLHIFVMIGGTLLLITGLLMGFIHPYLFKMGWYVTSLVLFLTGLAMGPFVLSPKSKPIKELLESYKGEDVPKEYEALSRELFRYERILNFIFLIIIVLMILKPF</sequence>
<keyword evidence="1" id="KW-0812">Transmembrane</keyword>
<keyword evidence="1" id="KW-0472">Membrane</keyword>
<keyword evidence="1" id="KW-1133">Transmembrane helix</keyword>
<dbReference type="Pfam" id="PF10027">
    <property type="entry name" value="DUF2269"/>
    <property type="match status" value="1"/>
</dbReference>
<dbReference type="InterPro" id="IPR018729">
    <property type="entry name" value="DUF2269_transmembrane"/>
</dbReference>
<organism evidence="2 3">
    <name type="scientific">Heyndrickxia oleronia</name>
    <dbReference type="NCBI Taxonomy" id="38875"/>
    <lineage>
        <taxon>Bacteria</taxon>
        <taxon>Bacillati</taxon>
        <taxon>Bacillota</taxon>
        <taxon>Bacilli</taxon>
        <taxon>Bacillales</taxon>
        <taxon>Bacillaceae</taxon>
        <taxon>Heyndrickxia</taxon>
    </lineage>
</organism>
<protein>
    <submittedName>
        <fullName evidence="2">DUF2269 family protein</fullName>
    </submittedName>
</protein>
<evidence type="ECO:0000313" key="2">
    <source>
        <dbReference type="EMBL" id="MDH5160684.1"/>
    </source>
</evidence>
<feature type="transmembrane region" description="Helical" evidence="1">
    <location>
        <begin position="51"/>
        <end position="71"/>
    </location>
</feature>
<comment type="caution">
    <text evidence="2">The sequence shown here is derived from an EMBL/GenBank/DDBJ whole genome shotgun (WGS) entry which is preliminary data.</text>
</comment>